<dbReference type="Proteomes" id="UP000002706">
    <property type="component" value="Chromosome"/>
</dbReference>
<sequence>MLAENITNHFDDVESGVKNLMSKEDSKD</sequence>
<dbReference type="EMBL" id="CP000141">
    <property type="protein sequence ID" value="ABB15501.1"/>
    <property type="molecule type" value="Genomic_DNA"/>
</dbReference>
<reference evidence="1 2" key="1">
    <citation type="journal article" date="2005" name="PLoS Genet.">
        <title>Life in hot carbon monoxide: the complete genome sequence of Carboxydothermus hydrogenoformans Z-2901.</title>
        <authorList>
            <person name="Wu M."/>
            <person name="Ren Q."/>
            <person name="Durkin A.S."/>
            <person name="Daugherty S.C."/>
            <person name="Brinkac L.M."/>
            <person name="Dodson R.J."/>
            <person name="Madupu R."/>
            <person name="Sullivan S.A."/>
            <person name="Kolonay J.F."/>
            <person name="Haft D.H."/>
            <person name="Nelson W.C."/>
            <person name="Tallon L.J."/>
            <person name="Jones K.M."/>
            <person name="Ulrich L.E."/>
            <person name="Gonzalez J.M."/>
            <person name="Zhulin I.B."/>
            <person name="Robb F.T."/>
            <person name="Eisen J.A."/>
        </authorList>
    </citation>
    <scope>NUCLEOTIDE SEQUENCE [LARGE SCALE GENOMIC DNA]</scope>
    <source>
        <strain evidence="2">ATCC BAA-161 / DSM 6008 / Z-2901</strain>
    </source>
</reference>
<proteinExistence type="predicted"/>
<dbReference type="InParanoid" id="Q3A8U5"/>
<dbReference type="KEGG" id="chy:CHY_2647"/>
<dbReference type="HOGENOM" id="CLU_3412464_0_0_9"/>
<evidence type="ECO:0000313" key="1">
    <source>
        <dbReference type="EMBL" id="ABB15501.1"/>
    </source>
</evidence>
<organism evidence="1 2">
    <name type="scientific">Carboxydothermus hydrogenoformans (strain ATCC BAA-161 / DSM 6008 / Z-2901)</name>
    <dbReference type="NCBI Taxonomy" id="246194"/>
    <lineage>
        <taxon>Bacteria</taxon>
        <taxon>Bacillati</taxon>
        <taxon>Bacillota</taxon>
        <taxon>Clostridia</taxon>
        <taxon>Thermoanaerobacterales</taxon>
        <taxon>Thermoanaerobacteraceae</taxon>
        <taxon>Carboxydothermus</taxon>
    </lineage>
</organism>
<accession>Q3A8U5</accession>
<evidence type="ECO:0000313" key="2">
    <source>
        <dbReference type="Proteomes" id="UP000002706"/>
    </source>
</evidence>
<dbReference type="AlphaFoldDB" id="Q3A8U5"/>
<keyword evidence="2" id="KW-1185">Reference proteome</keyword>
<name>Q3A8U5_CARHZ</name>
<protein>
    <submittedName>
        <fullName evidence="1">Uncharacterized protein</fullName>
    </submittedName>
</protein>
<gene>
    <name evidence="1" type="ordered locus">CHY_2647</name>
</gene>